<accession>A0A9N9EP78</accession>
<gene>
    <name evidence="1" type="ORF">ALEPTO_LOCUS10897</name>
</gene>
<dbReference type="Proteomes" id="UP000789508">
    <property type="component" value="Unassembled WGS sequence"/>
</dbReference>
<sequence>NHTCDEHFQTLSLIDAFDIWQSGQALTAHLVLLATHAFKPLTPVFIIENHTCDEHFQTLSLIDAFDIWQSGQALTAHLVLLVK</sequence>
<feature type="non-terminal residue" evidence="1">
    <location>
        <position position="1"/>
    </location>
</feature>
<dbReference type="AlphaFoldDB" id="A0A9N9EP78"/>
<keyword evidence="2" id="KW-1185">Reference proteome</keyword>
<dbReference type="EMBL" id="CAJVPS010014446">
    <property type="protein sequence ID" value="CAG8682476.1"/>
    <property type="molecule type" value="Genomic_DNA"/>
</dbReference>
<organism evidence="1 2">
    <name type="scientific">Ambispora leptoticha</name>
    <dbReference type="NCBI Taxonomy" id="144679"/>
    <lineage>
        <taxon>Eukaryota</taxon>
        <taxon>Fungi</taxon>
        <taxon>Fungi incertae sedis</taxon>
        <taxon>Mucoromycota</taxon>
        <taxon>Glomeromycotina</taxon>
        <taxon>Glomeromycetes</taxon>
        <taxon>Archaeosporales</taxon>
        <taxon>Ambisporaceae</taxon>
        <taxon>Ambispora</taxon>
    </lineage>
</organism>
<reference evidence="1" key="1">
    <citation type="submission" date="2021-06" db="EMBL/GenBank/DDBJ databases">
        <authorList>
            <person name="Kallberg Y."/>
            <person name="Tangrot J."/>
            <person name="Rosling A."/>
        </authorList>
    </citation>
    <scope>NUCLEOTIDE SEQUENCE</scope>
    <source>
        <strain evidence="1">FL130A</strain>
    </source>
</reference>
<name>A0A9N9EP78_9GLOM</name>
<evidence type="ECO:0000313" key="2">
    <source>
        <dbReference type="Proteomes" id="UP000789508"/>
    </source>
</evidence>
<protein>
    <submittedName>
        <fullName evidence="1">6973_t:CDS:1</fullName>
    </submittedName>
</protein>
<evidence type="ECO:0000313" key="1">
    <source>
        <dbReference type="EMBL" id="CAG8682476.1"/>
    </source>
</evidence>
<comment type="caution">
    <text evidence="1">The sequence shown here is derived from an EMBL/GenBank/DDBJ whole genome shotgun (WGS) entry which is preliminary data.</text>
</comment>
<proteinExistence type="predicted"/>